<proteinExistence type="predicted"/>
<sequence>MSYVVIEGKLLSTNQIRQYLKQKLPEYMVPSAFITLDNLPLTPNGKVDRKVLPTPDGEISREYGYV</sequence>
<keyword evidence="1" id="KW-0596">Phosphopantetheine</keyword>
<evidence type="ECO:0000256" key="1">
    <source>
        <dbReference type="ARBA" id="ARBA00022450"/>
    </source>
</evidence>
<feature type="domain" description="AMP-binding enzyme C-terminal" evidence="3">
    <location>
        <begin position="3"/>
        <end position="46"/>
    </location>
</feature>
<dbReference type="Pfam" id="PF13193">
    <property type="entry name" value="AMP-binding_C"/>
    <property type="match status" value="1"/>
</dbReference>
<feature type="non-terminal residue" evidence="4">
    <location>
        <position position="66"/>
    </location>
</feature>
<evidence type="ECO:0000259" key="3">
    <source>
        <dbReference type="Pfam" id="PF13193"/>
    </source>
</evidence>
<gene>
    <name evidence="4" type="ORF">H6G68_26720</name>
</gene>
<evidence type="ECO:0000256" key="2">
    <source>
        <dbReference type="ARBA" id="ARBA00022553"/>
    </source>
</evidence>
<dbReference type="PANTHER" id="PTHR44845">
    <property type="entry name" value="CARRIER DOMAIN-CONTAINING PROTEIN"/>
    <property type="match status" value="1"/>
</dbReference>
<organism evidence="4 5">
    <name type="scientific">Anabaena catenula FACHB-362</name>
    <dbReference type="NCBI Taxonomy" id="2692877"/>
    <lineage>
        <taxon>Bacteria</taxon>
        <taxon>Bacillati</taxon>
        <taxon>Cyanobacteriota</taxon>
        <taxon>Cyanophyceae</taxon>
        <taxon>Nostocales</taxon>
        <taxon>Nostocaceae</taxon>
        <taxon>Anabaena</taxon>
    </lineage>
</organism>
<name>A0ABR8JD00_9NOST</name>
<protein>
    <recommendedName>
        <fullName evidence="3">AMP-binding enzyme C-terminal domain-containing protein</fullName>
    </recommendedName>
</protein>
<keyword evidence="2" id="KW-0597">Phosphoprotein</keyword>
<reference evidence="4 5" key="1">
    <citation type="journal article" date="2020" name="ISME J.">
        <title>Comparative genomics reveals insights into cyanobacterial evolution and habitat adaptation.</title>
        <authorList>
            <person name="Chen M.Y."/>
            <person name="Teng W.K."/>
            <person name="Zhao L."/>
            <person name="Hu C.X."/>
            <person name="Zhou Y.K."/>
            <person name="Han B.P."/>
            <person name="Song L.R."/>
            <person name="Shu W.S."/>
        </authorList>
    </citation>
    <scope>NUCLEOTIDE SEQUENCE [LARGE SCALE GENOMIC DNA]</scope>
    <source>
        <strain evidence="4 5">FACHB-362</strain>
    </source>
</reference>
<dbReference type="SUPFAM" id="SSF56801">
    <property type="entry name" value="Acetyl-CoA synthetase-like"/>
    <property type="match status" value="1"/>
</dbReference>
<comment type="caution">
    <text evidence="4">The sequence shown here is derived from an EMBL/GenBank/DDBJ whole genome shotgun (WGS) entry which is preliminary data.</text>
</comment>
<accession>A0ABR8JD00</accession>
<evidence type="ECO:0000313" key="4">
    <source>
        <dbReference type="EMBL" id="MBD2695255.1"/>
    </source>
</evidence>
<dbReference type="Proteomes" id="UP000660381">
    <property type="component" value="Unassembled WGS sequence"/>
</dbReference>
<dbReference type="RefSeq" id="WP_190909339.1">
    <property type="nucleotide sequence ID" value="NZ_JACJTQ010000105.1"/>
</dbReference>
<dbReference type="InterPro" id="IPR025110">
    <property type="entry name" value="AMP-bd_C"/>
</dbReference>
<keyword evidence="5" id="KW-1185">Reference proteome</keyword>
<dbReference type="Gene3D" id="3.30.300.30">
    <property type="match status" value="1"/>
</dbReference>
<dbReference type="PANTHER" id="PTHR44845:SF6">
    <property type="entry name" value="BETA-ALANINE-ACTIVATING ENZYME"/>
    <property type="match status" value="1"/>
</dbReference>
<dbReference type="EMBL" id="JACJTQ010000105">
    <property type="protein sequence ID" value="MBD2695255.1"/>
    <property type="molecule type" value="Genomic_DNA"/>
</dbReference>
<evidence type="ECO:0000313" key="5">
    <source>
        <dbReference type="Proteomes" id="UP000660381"/>
    </source>
</evidence>
<dbReference type="InterPro" id="IPR045851">
    <property type="entry name" value="AMP-bd_C_sf"/>
</dbReference>